<feature type="domain" description="EAL" evidence="1">
    <location>
        <begin position="1"/>
        <end position="205"/>
    </location>
</feature>
<dbReference type="InterPro" id="IPR035919">
    <property type="entry name" value="EAL_sf"/>
</dbReference>
<evidence type="ECO:0008006" key="5">
    <source>
        <dbReference type="Google" id="ProtNLM"/>
    </source>
</evidence>
<dbReference type="Pfam" id="PF00563">
    <property type="entry name" value="EAL"/>
    <property type="match status" value="1"/>
</dbReference>
<dbReference type="InterPro" id="IPR052340">
    <property type="entry name" value="RNase_Y/CdgJ"/>
</dbReference>
<dbReference type="PROSITE" id="PS50883">
    <property type="entry name" value="EAL"/>
    <property type="match status" value="1"/>
</dbReference>
<evidence type="ECO:0000259" key="2">
    <source>
        <dbReference type="PROSITE" id="PS51833"/>
    </source>
</evidence>
<dbReference type="InterPro" id="IPR014408">
    <property type="entry name" value="dGMP_Pdiesterase_EAL/HD-GYP"/>
</dbReference>
<gene>
    <name evidence="3" type="ORF">PUND_09959</name>
</gene>
<accession>A0ABN0NIR7</accession>
<name>A0ABN0NIR7_9GAMM</name>
<proteinExistence type="predicted"/>
<comment type="caution">
    <text evidence="3">The sequence shown here is derived from an EMBL/GenBank/DDBJ whole genome shotgun (WGS) entry which is preliminary data.</text>
</comment>
<dbReference type="InterPro" id="IPR001633">
    <property type="entry name" value="EAL_dom"/>
</dbReference>
<evidence type="ECO:0000259" key="1">
    <source>
        <dbReference type="PROSITE" id="PS50883"/>
    </source>
</evidence>
<organism evidence="3 4">
    <name type="scientific">Pseudoalteromonas undina</name>
    <dbReference type="NCBI Taxonomy" id="43660"/>
    <lineage>
        <taxon>Bacteria</taxon>
        <taxon>Pseudomonadati</taxon>
        <taxon>Pseudomonadota</taxon>
        <taxon>Gammaproteobacteria</taxon>
        <taxon>Alteromonadales</taxon>
        <taxon>Pseudoalteromonadaceae</taxon>
        <taxon>Pseudoalteromonas</taxon>
    </lineage>
</organism>
<dbReference type="PROSITE" id="PS51833">
    <property type="entry name" value="HDOD"/>
    <property type="match status" value="1"/>
</dbReference>
<dbReference type="PANTHER" id="PTHR33525">
    <property type="match status" value="1"/>
</dbReference>
<reference evidence="3" key="1">
    <citation type="journal article" date="2012" name="J. Bacteriol.">
        <title>Genome sequences of type strains of seven species of the marine bacterium Pseudoalteromonas.</title>
        <authorList>
            <person name="Xie B.B."/>
            <person name="Shu Y.L."/>
            <person name="Qin Q.L."/>
            <person name="Rong J.C."/>
            <person name="Zhang X.Y."/>
            <person name="Chen X.L."/>
            <person name="Shi M."/>
            <person name="He H.L."/>
            <person name="Zhou B.C."/>
            <person name="Zhang Y.Z."/>
        </authorList>
    </citation>
    <scope>NUCLEOTIDE SEQUENCE [LARGE SCALE GENOMIC DNA]</scope>
    <source>
        <strain evidence="3">NCIMB 2128</strain>
    </source>
</reference>
<dbReference type="InterPro" id="IPR013976">
    <property type="entry name" value="HDOD"/>
</dbReference>
<dbReference type="PIRSF" id="PIRSF003180">
    <property type="entry name" value="DiGMPpdiest_YuxH"/>
    <property type="match status" value="1"/>
</dbReference>
<reference evidence="3" key="2">
    <citation type="submission" date="2013-04" db="EMBL/GenBank/DDBJ databases">
        <title>Genome sequence of Pseudoalteromonas undina.</title>
        <authorList>
            <person name="Xie B.-B."/>
            <person name="Rong J.-C."/>
            <person name="Qin Q.-L."/>
            <person name="Shu Y.-L."/>
            <person name="Zhang Y.-Z."/>
        </authorList>
    </citation>
    <scope>NUCLEOTIDE SEQUENCE</scope>
    <source>
        <strain evidence="3">NCIMB 2128</strain>
    </source>
</reference>
<dbReference type="Gene3D" id="3.20.20.450">
    <property type="entry name" value="EAL domain"/>
    <property type="match status" value="1"/>
</dbReference>
<evidence type="ECO:0000313" key="3">
    <source>
        <dbReference type="EMBL" id="ERG61428.1"/>
    </source>
</evidence>
<protein>
    <recommendedName>
        <fullName evidence="5">Histidine kinase</fullName>
    </recommendedName>
</protein>
<dbReference type="SUPFAM" id="SSF109604">
    <property type="entry name" value="HD-domain/PDEase-like"/>
    <property type="match status" value="1"/>
</dbReference>
<dbReference type="SMART" id="SM00052">
    <property type="entry name" value="EAL"/>
    <property type="match status" value="1"/>
</dbReference>
<feature type="domain" description="HDOD" evidence="2">
    <location>
        <begin position="199"/>
        <end position="385"/>
    </location>
</feature>
<keyword evidence="4" id="KW-1185">Reference proteome</keyword>
<dbReference type="Pfam" id="PF08668">
    <property type="entry name" value="HDOD"/>
    <property type="match status" value="1"/>
</dbReference>
<sequence>MSVFVARQAILNRNQNVVAYELLFRDSPENCFPGVSDGQATARLIMENQLNLGTRHITSGKKALINIGPESLKLDLCEFLPCKDVVIELLETIEPTDDTYELCRKLFHSNYKLALDDFVYSPQWERFLKLVNLIKFDIRLTPLDEIPLVVNKLKKHKNIKLLAEKIETDEEYKLARQMGFDYFQGYYFARPAMIEQKDIHYNYGLVIAIYSEVMKPDPDVKVITGLFELDAALAYKLLRLLNSGVFPLQSQISSLKQALVYLGQARLKKFVSLIVTAHTARTKPIELMQMCVIRARFCELIASKVAKQVQGEAFLTGLFSLLDAILDKPMDLLVDKLPFPDEIKVALTGEKNDLYYILETVKAYETGSWWALEKAVSLINLDSAFLPKLYKQAVKWADSYKDNI</sequence>
<dbReference type="PANTHER" id="PTHR33525:SF4">
    <property type="entry name" value="CYCLIC DI-GMP PHOSPHODIESTERASE CDGJ"/>
    <property type="match status" value="1"/>
</dbReference>
<dbReference type="SUPFAM" id="SSF141868">
    <property type="entry name" value="EAL domain-like"/>
    <property type="match status" value="1"/>
</dbReference>
<dbReference type="EMBL" id="AHCF02000017">
    <property type="protein sequence ID" value="ERG61428.1"/>
    <property type="molecule type" value="Genomic_DNA"/>
</dbReference>
<evidence type="ECO:0000313" key="4">
    <source>
        <dbReference type="Proteomes" id="UP000016534"/>
    </source>
</evidence>
<dbReference type="Proteomes" id="UP000016534">
    <property type="component" value="Unassembled WGS sequence"/>
</dbReference>
<dbReference type="Gene3D" id="1.10.3210.10">
    <property type="entry name" value="Hypothetical protein af1432"/>
    <property type="match status" value="1"/>
</dbReference>